<proteinExistence type="predicted"/>
<dbReference type="EMBL" id="CP111016">
    <property type="protein sequence ID" value="WAR06188.1"/>
    <property type="molecule type" value="Genomic_DNA"/>
</dbReference>
<protein>
    <submittedName>
        <fullName evidence="1">Uncharacterized protein</fullName>
    </submittedName>
</protein>
<dbReference type="SUPFAM" id="SSF101898">
    <property type="entry name" value="NHL repeat"/>
    <property type="match status" value="1"/>
</dbReference>
<gene>
    <name evidence="1" type="ORF">MAR_021557</name>
</gene>
<sequence>MGQTQTTSIVVNEIAVDSETCDISDICWLSDGKFLLTDRANSRLKILNAAYKFITSITLEGSPFGVCETELSQAAVTCQTPRGPDRIQLISTNNGLTKKGDIEIFYEPLYIVASDDVKHVHVTDAKNGVVTIDTRRNVHYTVPTQSDFTSPRGICETSCDNIIVCDSKSNALVDMILTKTKVEVTVKESGRLENPQAVCFDGKKGNILVACGNSNSIELFSAY</sequence>
<reference evidence="1" key="1">
    <citation type="submission" date="2022-11" db="EMBL/GenBank/DDBJ databases">
        <title>Centuries of genome instability and evolution in soft-shell clam transmissible cancer (bioRxiv).</title>
        <authorList>
            <person name="Hart S.F.M."/>
            <person name="Yonemitsu M.A."/>
            <person name="Giersch R.M."/>
            <person name="Beal B.F."/>
            <person name="Arriagada G."/>
            <person name="Davis B.W."/>
            <person name="Ostrander E.A."/>
            <person name="Goff S.P."/>
            <person name="Metzger M.J."/>
        </authorList>
    </citation>
    <scope>NUCLEOTIDE SEQUENCE</scope>
    <source>
        <strain evidence="1">MELC-2E11</strain>
        <tissue evidence="1">Siphon/mantle</tissue>
    </source>
</reference>
<dbReference type="Proteomes" id="UP001164746">
    <property type="component" value="Chromosome 5"/>
</dbReference>
<keyword evidence="2" id="KW-1185">Reference proteome</keyword>
<name>A0ABY7EBV8_MYAAR</name>
<accession>A0ABY7EBV8</accession>
<evidence type="ECO:0000313" key="1">
    <source>
        <dbReference type="EMBL" id="WAR06188.1"/>
    </source>
</evidence>
<organism evidence="1 2">
    <name type="scientific">Mya arenaria</name>
    <name type="common">Soft-shell clam</name>
    <dbReference type="NCBI Taxonomy" id="6604"/>
    <lineage>
        <taxon>Eukaryota</taxon>
        <taxon>Metazoa</taxon>
        <taxon>Spiralia</taxon>
        <taxon>Lophotrochozoa</taxon>
        <taxon>Mollusca</taxon>
        <taxon>Bivalvia</taxon>
        <taxon>Autobranchia</taxon>
        <taxon>Heteroconchia</taxon>
        <taxon>Euheterodonta</taxon>
        <taxon>Imparidentia</taxon>
        <taxon>Neoheterodontei</taxon>
        <taxon>Myida</taxon>
        <taxon>Myoidea</taxon>
        <taxon>Myidae</taxon>
        <taxon>Mya</taxon>
    </lineage>
</organism>
<dbReference type="Gene3D" id="2.120.10.30">
    <property type="entry name" value="TolB, C-terminal domain"/>
    <property type="match status" value="1"/>
</dbReference>
<dbReference type="InterPro" id="IPR011042">
    <property type="entry name" value="6-blade_b-propeller_TolB-like"/>
</dbReference>
<evidence type="ECO:0000313" key="2">
    <source>
        <dbReference type="Proteomes" id="UP001164746"/>
    </source>
</evidence>